<dbReference type="STRING" id="425265.A8PYP3"/>
<protein>
    <recommendedName>
        <fullName evidence="3">Protein CASP</fullName>
    </recommendedName>
</protein>
<dbReference type="PANTHER" id="PTHR14043">
    <property type="entry name" value="CCAAT DISPLACEMENT PROTEIN-RELATED"/>
    <property type="match status" value="1"/>
</dbReference>
<evidence type="ECO:0000259" key="12">
    <source>
        <dbReference type="Pfam" id="PF25398"/>
    </source>
</evidence>
<evidence type="ECO:0000313" key="13">
    <source>
        <dbReference type="EMBL" id="EDP44302.1"/>
    </source>
</evidence>
<proteinExistence type="inferred from homology"/>
<dbReference type="OMA" id="WQQEGFN"/>
<keyword evidence="8 10" id="KW-0175">Coiled coil</keyword>
<dbReference type="GO" id="GO:0000139">
    <property type="term" value="C:Golgi membrane"/>
    <property type="evidence" value="ECO:0007669"/>
    <property type="project" value="UniProtKB-SubCell"/>
</dbReference>
<feature type="coiled-coil region" evidence="10">
    <location>
        <begin position="368"/>
        <end position="395"/>
    </location>
</feature>
<dbReference type="VEuPathDB" id="FungiDB:MGL_1699"/>
<keyword evidence="5" id="KW-0812">Transmembrane</keyword>
<evidence type="ECO:0000256" key="5">
    <source>
        <dbReference type="ARBA" id="ARBA00022692"/>
    </source>
</evidence>
<evidence type="ECO:0000256" key="8">
    <source>
        <dbReference type="ARBA" id="ARBA00023054"/>
    </source>
</evidence>
<keyword evidence="7" id="KW-0333">Golgi apparatus</keyword>
<evidence type="ECO:0000256" key="9">
    <source>
        <dbReference type="ARBA" id="ARBA00023136"/>
    </source>
</evidence>
<feature type="coiled-coil region" evidence="10">
    <location>
        <begin position="441"/>
        <end position="482"/>
    </location>
</feature>
<name>A8PYP3_MALGO</name>
<keyword evidence="4" id="KW-0813">Transport</keyword>
<dbReference type="InterPro" id="IPR012955">
    <property type="entry name" value="CASP_C"/>
</dbReference>
<comment type="caution">
    <text evidence="13">The sequence shown here is derived from an EMBL/GenBank/DDBJ whole genome shotgun (WGS) entry which is preliminary data.</text>
</comment>
<dbReference type="OrthoDB" id="10257567at2759"/>
<comment type="subcellular location">
    <subcellularLocation>
        <location evidence="1">Golgi apparatus membrane</location>
        <topology evidence="1">Single-pass type IV membrane protein</topology>
    </subcellularLocation>
</comment>
<evidence type="ECO:0000256" key="2">
    <source>
        <dbReference type="ARBA" id="ARBA00006415"/>
    </source>
</evidence>
<dbReference type="Pfam" id="PF25398">
    <property type="entry name" value="CUX1_N"/>
    <property type="match status" value="1"/>
</dbReference>
<evidence type="ECO:0000259" key="11">
    <source>
        <dbReference type="Pfam" id="PF08172"/>
    </source>
</evidence>
<feature type="coiled-coil region" evidence="10">
    <location>
        <begin position="181"/>
        <end position="325"/>
    </location>
</feature>
<evidence type="ECO:0000256" key="3">
    <source>
        <dbReference type="ARBA" id="ARBA00018691"/>
    </source>
</evidence>
<feature type="domain" description="CASP C-terminal" evidence="11">
    <location>
        <begin position="360"/>
        <end position="529"/>
    </location>
</feature>
<dbReference type="GeneID" id="5855823"/>
<dbReference type="InParanoid" id="A8PYP3"/>
<dbReference type="GO" id="GO:0006891">
    <property type="term" value="P:intra-Golgi vesicle-mediated transport"/>
    <property type="evidence" value="ECO:0007669"/>
    <property type="project" value="InterPro"/>
</dbReference>
<sequence length="544" mass="61837">MPDANALSILEAWKNVKLEGFLNDLQAQTGTIADAQKEALLARKNLADRTREFKRQAPETQLEGIRGLLKSYQSQIDALTTRAKQAETIVLDAHARLGQVRDPSPLLDILREQISEAQDGAELRKKYAHLWTERNELEQRYTESEARAVTLSEQAVQASTHAEQMIADAVAAATRRAAEKQESLERELVATQNHLTELRASHEQLTQQLLAPRASNQDSQHMESVLIDLQRANERAIQAEQRMAFLRDETEKAQASATDSFSRRVAALEQRMQQQVQAHSQQVKALELARQAAQEEAAKQNDAQLQRLNATLDECAQIRKALEQRSDYDEIKRELDVLRAVEFAGDEAMSDAVEDNASSLEAHLVRRNHKLQDEVATLRATLADTKRSADSLREDLSGQLQRVSELSAANAKLEKDLLDFSPNGPVQSDMKDLLPIVTGQRDRFRSRNAQLEESMRQQNQVISELRTEVKRLQTDNVSMYEKVRYLQGYSQHQRTDSAYPPYKPVEAEEAYRVTYEASIHPFEAFRGRVREPVFFIFALFFSNY</sequence>
<evidence type="ECO:0000256" key="6">
    <source>
        <dbReference type="ARBA" id="ARBA00022989"/>
    </source>
</evidence>
<evidence type="ECO:0000256" key="1">
    <source>
        <dbReference type="ARBA" id="ARBA00004409"/>
    </source>
</evidence>
<organism evidence="13 14">
    <name type="scientific">Malassezia globosa (strain ATCC MYA-4612 / CBS 7966)</name>
    <name type="common">Dandruff-associated fungus</name>
    <dbReference type="NCBI Taxonomy" id="425265"/>
    <lineage>
        <taxon>Eukaryota</taxon>
        <taxon>Fungi</taxon>
        <taxon>Dikarya</taxon>
        <taxon>Basidiomycota</taxon>
        <taxon>Ustilaginomycotina</taxon>
        <taxon>Malasseziomycetes</taxon>
        <taxon>Malasseziales</taxon>
        <taxon>Malasseziaceae</taxon>
        <taxon>Malassezia</taxon>
    </lineage>
</organism>
<dbReference type="Pfam" id="PF08172">
    <property type="entry name" value="CASP_C"/>
    <property type="match status" value="1"/>
</dbReference>
<comment type="similarity">
    <text evidence="2">Belongs to the CASP family.</text>
</comment>
<evidence type="ECO:0000256" key="10">
    <source>
        <dbReference type="SAM" id="Coils"/>
    </source>
</evidence>
<keyword evidence="6" id="KW-1133">Transmembrane helix</keyword>
<gene>
    <name evidence="13" type="ORF">MGL_1699</name>
</gene>
<keyword evidence="9" id="KW-0472">Membrane</keyword>
<dbReference type="AlphaFoldDB" id="A8PYP3"/>
<dbReference type="PANTHER" id="PTHR14043:SF2">
    <property type="entry name" value="HOMEOBOX PROTEIN CUT"/>
    <property type="match status" value="1"/>
</dbReference>
<dbReference type="RefSeq" id="XP_001731516.1">
    <property type="nucleotide sequence ID" value="XM_001731464.1"/>
</dbReference>
<keyword evidence="14" id="KW-1185">Reference proteome</keyword>
<dbReference type="EMBL" id="AAYY01000004">
    <property type="protein sequence ID" value="EDP44302.1"/>
    <property type="molecule type" value="Genomic_DNA"/>
</dbReference>
<dbReference type="FunCoup" id="A8PYP3">
    <property type="interactions" value="100"/>
</dbReference>
<reference evidence="13 14" key="1">
    <citation type="journal article" date="2007" name="Proc. Natl. Acad. Sci. U.S.A.">
        <title>Dandruff-associated Malassezia genomes reveal convergent and divergent virulence traits shared with plant and human fungal pathogens.</title>
        <authorList>
            <person name="Xu J."/>
            <person name="Saunders C.W."/>
            <person name="Hu P."/>
            <person name="Grant R.A."/>
            <person name="Boekhout T."/>
            <person name="Kuramae E.E."/>
            <person name="Kronstad J.W."/>
            <person name="Deangelis Y.M."/>
            <person name="Reeder N.L."/>
            <person name="Johnstone K.R."/>
            <person name="Leland M."/>
            <person name="Fieno A.M."/>
            <person name="Begley W.M."/>
            <person name="Sun Y."/>
            <person name="Lacey M.P."/>
            <person name="Chaudhary T."/>
            <person name="Keough T."/>
            <person name="Chu L."/>
            <person name="Sears R."/>
            <person name="Yuan B."/>
            <person name="Dawson T.L.Jr."/>
        </authorList>
    </citation>
    <scope>NUCLEOTIDE SEQUENCE [LARGE SCALE GENOMIC DNA]</scope>
    <source>
        <strain evidence="14">ATCC MYA-4612 / CBS 7966</strain>
    </source>
</reference>
<dbReference type="KEGG" id="mgl:MGL_1699"/>
<evidence type="ECO:0000256" key="7">
    <source>
        <dbReference type="ARBA" id="ARBA00023034"/>
    </source>
</evidence>
<accession>A8PYP3</accession>
<evidence type="ECO:0000313" key="14">
    <source>
        <dbReference type="Proteomes" id="UP000008837"/>
    </source>
</evidence>
<feature type="domain" description="Cux N-terminal" evidence="12">
    <location>
        <begin position="5"/>
        <end position="112"/>
    </location>
</feature>
<dbReference type="InterPro" id="IPR057476">
    <property type="entry name" value="Cux_N"/>
</dbReference>
<dbReference type="Proteomes" id="UP000008837">
    <property type="component" value="Unassembled WGS sequence"/>
</dbReference>
<evidence type="ECO:0000256" key="4">
    <source>
        <dbReference type="ARBA" id="ARBA00022448"/>
    </source>
</evidence>